<gene>
    <name evidence="1" type="ORF">FMOSSE_LOCUS1958</name>
</gene>
<evidence type="ECO:0000313" key="1">
    <source>
        <dbReference type="EMBL" id="CAG8459420.1"/>
    </source>
</evidence>
<accession>A0A9N8VLU0</accession>
<organism evidence="1 2">
    <name type="scientific">Funneliformis mosseae</name>
    <name type="common">Endomycorrhizal fungus</name>
    <name type="synonym">Glomus mosseae</name>
    <dbReference type="NCBI Taxonomy" id="27381"/>
    <lineage>
        <taxon>Eukaryota</taxon>
        <taxon>Fungi</taxon>
        <taxon>Fungi incertae sedis</taxon>
        <taxon>Mucoromycota</taxon>
        <taxon>Glomeromycotina</taxon>
        <taxon>Glomeromycetes</taxon>
        <taxon>Glomerales</taxon>
        <taxon>Glomeraceae</taxon>
        <taxon>Funneliformis</taxon>
    </lineage>
</organism>
<proteinExistence type="predicted"/>
<dbReference type="AlphaFoldDB" id="A0A9N8VLU0"/>
<name>A0A9N8VLU0_FUNMO</name>
<reference evidence="1" key="1">
    <citation type="submission" date="2021-06" db="EMBL/GenBank/DDBJ databases">
        <authorList>
            <person name="Kallberg Y."/>
            <person name="Tangrot J."/>
            <person name="Rosling A."/>
        </authorList>
    </citation>
    <scope>NUCLEOTIDE SEQUENCE</scope>
    <source>
        <strain evidence="1">87-6 pot B 2015</strain>
    </source>
</reference>
<dbReference type="Proteomes" id="UP000789375">
    <property type="component" value="Unassembled WGS sequence"/>
</dbReference>
<protein>
    <submittedName>
        <fullName evidence="1">542_t:CDS:1</fullName>
    </submittedName>
</protein>
<sequence>MVTGRQGLMRRNFLENKVPEWCPEFCSKNRLNFEPGREL</sequence>
<keyword evidence="2" id="KW-1185">Reference proteome</keyword>
<dbReference type="EMBL" id="CAJVPP010000237">
    <property type="protein sequence ID" value="CAG8459420.1"/>
    <property type="molecule type" value="Genomic_DNA"/>
</dbReference>
<evidence type="ECO:0000313" key="2">
    <source>
        <dbReference type="Proteomes" id="UP000789375"/>
    </source>
</evidence>
<comment type="caution">
    <text evidence="1">The sequence shown here is derived from an EMBL/GenBank/DDBJ whole genome shotgun (WGS) entry which is preliminary data.</text>
</comment>